<comment type="caution">
    <text evidence="2">The sequence shown here is derived from an EMBL/GenBank/DDBJ whole genome shotgun (WGS) entry which is preliminary data.</text>
</comment>
<dbReference type="AlphaFoldDB" id="A0A1Q5T5R9"/>
<proteinExistence type="predicted"/>
<protein>
    <submittedName>
        <fullName evidence="2">Uncharacterized protein</fullName>
    </submittedName>
</protein>
<organism evidence="2 3">
    <name type="scientific">Penicillium subrubescens</name>
    <dbReference type="NCBI Taxonomy" id="1316194"/>
    <lineage>
        <taxon>Eukaryota</taxon>
        <taxon>Fungi</taxon>
        <taxon>Dikarya</taxon>
        <taxon>Ascomycota</taxon>
        <taxon>Pezizomycotina</taxon>
        <taxon>Eurotiomycetes</taxon>
        <taxon>Eurotiomycetidae</taxon>
        <taxon>Eurotiales</taxon>
        <taxon>Aspergillaceae</taxon>
        <taxon>Penicillium</taxon>
    </lineage>
</organism>
<dbReference type="EMBL" id="MNBE01000702">
    <property type="protein sequence ID" value="OKO95560.1"/>
    <property type="molecule type" value="Genomic_DNA"/>
</dbReference>
<gene>
    <name evidence="2" type="ORF">PENSUB_11072</name>
</gene>
<sequence length="132" mass="14153">MGKWTLDGVKIKDGSPRSHGWGGHVKGSEIIEAPGGGPTYEEIGFLSKHRSQSLVKDSMEESEGMVRRLSRPNRHPQNQGRDLSRAATGESREGAGGCVGCGEQAGVGGRKFGDQEFQMGLLRLAWFSGCHG</sequence>
<name>A0A1Q5T5R9_9EURO</name>
<accession>A0A1Q5T5R9</accession>
<keyword evidence="3" id="KW-1185">Reference proteome</keyword>
<reference evidence="2 3" key="1">
    <citation type="submission" date="2016-10" db="EMBL/GenBank/DDBJ databases">
        <title>Genome sequence of the ascomycete fungus Penicillium subrubescens.</title>
        <authorList>
            <person name="De Vries R.P."/>
            <person name="Peng M."/>
            <person name="Dilokpimol A."/>
            <person name="Hilden K."/>
            <person name="Makela M.R."/>
            <person name="Grigoriev I."/>
            <person name="Riley R."/>
            <person name="Granchi Z."/>
        </authorList>
    </citation>
    <scope>NUCLEOTIDE SEQUENCE [LARGE SCALE GENOMIC DNA]</scope>
    <source>
        <strain evidence="2 3">CBS 132785</strain>
    </source>
</reference>
<feature type="region of interest" description="Disordered" evidence="1">
    <location>
        <begin position="51"/>
        <end position="100"/>
    </location>
</feature>
<evidence type="ECO:0000256" key="1">
    <source>
        <dbReference type="SAM" id="MobiDB-lite"/>
    </source>
</evidence>
<evidence type="ECO:0000313" key="3">
    <source>
        <dbReference type="Proteomes" id="UP000186955"/>
    </source>
</evidence>
<evidence type="ECO:0000313" key="2">
    <source>
        <dbReference type="EMBL" id="OKO95560.1"/>
    </source>
</evidence>
<dbReference type="Proteomes" id="UP000186955">
    <property type="component" value="Unassembled WGS sequence"/>
</dbReference>